<sequence>MYLSECRISLLVVKLLNYANLVNMVRRGGGSRYIDLSSDKVTHIVVGAPTEVEKKELRGLAASGVINVVRTAWLEDCDREKKEIPVLCQHIAYDLLLPKDPVSSLKGTITGMAGNQAKSSNVHPSIHSDQVLGGANSGLRMPALLKENRDVKPEMNINLSIPLEGTARWSQQNVFPVVKDPKKGAKGRKMIARSEIVQWINLGGGEVLIDKAKQKVHFMIECHGVISRSADDPRTLYVSSHWVRSCLEGGCLLDIGSHIIYSPLPCRIPLPGFEKFRFCISQYEEKDRLLLRNLCFVLGAKFVEKLTRKVTHLLCKFTSGPKYEAACKWDICLITSEWIYECVRQNEVVAVDQFRPKEITSQDEEAGLCTESQFPTQDVQMMSGENASQFITQPQGLRNSSAQTGGSLINSFMEEAQQSIDICKKAKIFKENDQKSLLSSRVHLSDSTLNTNSTEGDNAKDNGESSHDIPDVAAAIEDLLEQTSKLFSSDVSMLGEGHGGSPLTGIRDELSSPKEANGGPYDSFSETQTDAQVVGYEEDLTGRQMLIDRVRTRSSMT</sequence>
<dbReference type="AlphaFoldDB" id="A0A8X7XY57"/>
<dbReference type="EMBL" id="JAAWWB010001727">
    <property type="protein sequence ID" value="KAG6735775.1"/>
    <property type="molecule type" value="Genomic_DNA"/>
</dbReference>
<evidence type="ECO:0000313" key="5">
    <source>
        <dbReference type="Proteomes" id="UP000886885"/>
    </source>
</evidence>
<gene>
    <name evidence="4" type="ORF">POTOM_061561</name>
</gene>
<organism evidence="4 5">
    <name type="scientific">Populus tomentosa</name>
    <name type="common">Chinese white poplar</name>
    <dbReference type="NCBI Taxonomy" id="118781"/>
    <lineage>
        <taxon>Eukaryota</taxon>
        <taxon>Viridiplantae</taxon>
        <taxon>Streptophyta</taxon>
        <taxon>Embryophyta</taxon>
        <taxon>Tracheophyta</taxon>
        <taxon>Spermatophyta</taxon>
        <taxon>Magnoliopsida</taxon>
        <taxon>eudicotyledons</taxon>
        <taxon>Gunneridae</taxon>
        <taxon>Pentapetalae</taxon>
        <taxon>rosids</taxon>
        <taxon>fabids</taxon>
        <taxon>Malpighiales</taxon>
        <taxon>Salicaceae</taxon>
        <taxon>Saliceae</taxon>
        <taxon>Populus</taxon>
    </lineage>
</organism>
<comment type="caution">
    <text evidence="4">The sequence shown here is derived from an EMBL/GenBank/DDBJ whole genome shotgun (WGS) entry which is preliminary data.</text>
</comment>
<dbReference type="InterPro" id="IPR059215">
    <property type="entry name" value="BRCT2_TopBP1-like"/>
</dbReference>
<keyword evidence="1" id="KW-0677">Repeat</keyword>
<feature type="region of interest" description="Disordered" evidence="2">
    <location>
        <begin position="498"/>
        <end position="525"/>
    </location>
</feature>
<dbReference type="SMART" id="SM00292">
    <property type="entry name" value="BRCT"/>
    <property type="match status" value="2"/>
</dbReference>
<feature type="compositionally biased region" description="Polar residues" evidence="2">
    <location>
        <begin position="445"/>
        <end position="456"/>
    </location>
</feature>
<dbReference type="GO" id="GO:0006270">
    <property type="term" value="P:DNA replication initiation"/>
    <property type="evidence" value="ECO:0007669"/>
    <property type="project" value="TreeGrafter"/>
</dbReference>
<dbReference type="PROSITE" id="PS50172">
    <property type="entry name" value="BRCT"/>
    <property type="match status" value="3"/>
</dbReference>
<proteinExistence type="predicted"/>
<evidence type="ECO:0000256" key="2">
    <source>
        <dbReference type="SAM" id="MobiDB-lite"/>
    </source>
</evidence>
<feature type="domain" description="BRCT" evidence="3">
    <location>
        <begin position="273"/>
        <end position="356"/>
    </location>
</feature>
<evidence type="ECO:0000259" key="3">
    <source>
        <dbReference type="PROSITE" id="PS50172"/>
    </source>
</evidence>
<feature type="region of interest" description="Disordered" evidence="2">
    <location>
        <begin position="445"/>
        <end position="467"/>
    </location>
</feature>
<dbReference type="CDD" id="cd17731">
    <property type="entry name" value="BRCT_TopBP1_rpt2_like"/>
    <property type="match status" value="1"/>
</dbReference>
<accession>A0A8X7XY57</accession>
<dbReference type="PANTHER" id="PTHR13561:SF20">
    <property type="entry name" value="DNA TOPOISOMERASE 2-BINDING PROTEIN 1"/>
    <property type="match status" value="1"/>
</dbReference>
<evidence type="ECO:0000313" key="4">
    <source>
        <dbReference type="EMBL" id="KAG6735775.1"/>
    </source>
</evidence>
<name>A0A8X7XY57_POPTO</name>
<dbReference type="PANTHER" id="PTHR13561">
    <property type="entry name" value="DNA REPLICATION REGULATOR DPB11-RELATED"/>
    <property type="match status" value="1"/>
</dbReference>
<dbReference type="SUPFAM" id="SSF52113">
    <property type="entry name" value="BRCT domain"/>
    <property type="match status" value="3"/>
</dbReference>
<dbReference type="GO" id="GO:0033314">
    <property type="term" value="P:mitotic DNA replication checkpoint signaling"/>
    <property type="evidence" value="ECO:0007669"/>
    <property type="project" value="TreeGrafter"/>
</dbReference>
<reference evidence="4" key="1">
    <citation type="journal article" date="2020" name="bioRxiv">
        <title>Hybrid origin of Populus tomentosa Carr. identified through genome sequencing and phylogenomic analysis.</title>
        <authorList>
            <person name="An X."/>
            <person name="Gao K."/>
            <person name="Chen Z."/>
            <person name="Li J."/>
            <person name="Yang X."/>
            <person name="Yang X."/>
            <person name="Zhou J."/>
            <person name="Guo T."/>
            <person name="Zhao T."/>
            <person name="Huang S."/>
            <person name="Miao D."/>
            <person name="Khan W.U."/>
            <person name="Rao P."/>
            <person name="Ye M."/>
            <person name="Lei B."/>
            <person name="Liao W."/>
            <person name="Wang J."/>
            <person name="Ji L."/>
            <person name="Li Y."/>
            <person name="Guo B."/>
            <person name="Mustafa N.S."/>
            <person name="Li S."/>
            <person name="Yun Q."/>
            <person name="Keller S.R."/>
            <person name="Mao J."/>
            <person name="Zhang R."/>
            <person name="Strauss S.H."/>
        </authorList>
    </citation>
    <scope>NUCLEOTIDE SEQUENCE</scope>
    <source>
        <strain evidence="4">GM15</strain>
        <tissue evidence="4">Leaf</tissue>
    </source>
</reference>
<feature type="compositionally biased region" description="Basic and acidic residues" evidence="2">
    <location>
        <begin position="457"/>
        <end position="467"/>
    </location>
</feature>
<feature type="domain" description="BRCT" evidence="3">
    <location>
        <begin position="193"/>
        <end position="260"/>
    </location>
</feature>
<feature type="domain" description="BRCT" evidence="3">
    <location>
        <begin position="1"/>
        <end position="85"/>
    </location>
</feature>
<evidence type="ECO:0000256" key="1">
    <source>
        <dbReference type="ARBA" id="ARBA00022737"/>
    </source>
</evidence>
<dbReference type="Proteomes" id="UP000886885">
    <property type="component" value="Unassembled WGS sequence"/>
</dbReference>
<dbReference type="Gene3D" id="3.40.50.10190">
    <property type="entry name" value="BRCT domain"/>
    <property type="match status" value="3"/>
</dbReference>
<dbReference type="InterPro" id="IPR001357">
    <property type="entry name" value="BRCT_dom"/>
</dbReference>
<dbReference type="OrthoDB" id="251770at2759"/>
<keyword evidence="5" id="KW-1185">Reference proteome</keyword>
<dbReference type="Pfam" id="PF12738">
    <property type="entry name" value="PTCB-BRCT"/>
    <property type="match status" value="1"/>
</dbReference>
<dbReference type="InterPro" id="IPR036420">
    <property type="entry name" value="BRCT_dom_sf"/>
</dbReference>
<protein>
    <recommendedName>
        <fullName evidence="3">BRCT domain-containing protein</fullName>
    </recommendedName>
</protein>
<dbReference type="GO" id="GO:0007095">
    <property type="term" value="P:mitotic G2 DNA damage checkpoint signaling"/>
    <property type="evidence" value="ECO:0007669"/>
    <property type="project" value="TreeGrafter"/>
</dbReference>
<dbReference type="FunFam" id="3.40.50.10190:FF:000057">
    <property type="entry name" value="Transcription coactivator"/>
    <property type="match status" value="1"/>
</dbReference>